<evidence type="ECO:0000256" key="7">
    <source>
        <dbReference type="RuleBase" id="RU363041"/>
    </source>
</evidence>
<dbReference type="AlphaFoldDB" id="A7IAI0"/>
<feature type="transmembrane region" description="Helical" evidence="7">
    <location>
        <begin position="236"/>
        <end position="253"/>
    </location>
</feature>
<feature type="transmembrane region" description="Helical" evidence="7">
    <location>
        <begin position="101"/>
        <end position="118"/>
    </location>
</feature>
<feature type="transmembrane region" description="Helical" evidence="7">
    <location>
        <begin position="193"/>
        <end position="224"/>
    </location>
</feature>
<dbReference type="PANTHER" id="PTHR30269:SF0">
    <property type="entry name" value="MEMBRANE TRANSPORTER PROTEIN YFCA-RELATED"/>
    <property type="match status" value="1"/>
</dbReference>
<accession>A7IAI0</accession>
<dbReference type="InterPro" id="IPR002781">
    <property type="entry name" value="TM_pro_TauE-like"/>
</dbReference>
<dbReference type="InterPro" id="IPR052017">
    <property type="entry name" value="TSUP"/>
</dbReference>
<dbReference type="RefSeq" id="WP_012107801.1">
    <property type="nucleotide sequence ID" value="NC_009712.1"/>
</dbReference>
<evidence type="ECO:0000256" key="6">
    <source>
        <dbReference type="ARBA" id="ARBA00023136"/>
    </source>
</evidence>
<sequence precursor="true">MLTGTELALAGLAAAAAGMANALAGGGTLISFPALVALGVPEVVANITNTVALCPGYVGGALAQRKDLAGQKKRLLMLLPSAIIGGLAGGILLLYVSEQVFHVLVPFLILLAAILLAVQDRIRDWIRRHTGSDGTDGKGCRNAALPVGLAAAYGGYFGPGLSVIYLAVLGLFLDDTLTRLNALKQCLSLATNVAAAVFFLFSGLIIWPLAIVMAAGALLGGAMGGHIAGRIDPARLKWLIVTIGMAVGLYYLVQLLI</sequence>
<reference evidence="9" key="1">
    <citation type="journal article" date="2015" name="Microbiology">
        <title>Genome of Methanoregula boonei 6A8 reveals adaptations to oligotrophic peatland environments.</title>
        <authorList>
            <person name="Braeuer S."/>
            <person name="Cadillo-Quiroz H."/>
            <person name="Kyrpides N."/>
            <person name="Woyke T."/>
            <person name="Goodwin L."/>
            <person name="Detter C."/>
            <person name="Podell S."/>
            <person name="Yavitt J.B."/>
            <person name="Zinder S.H."/>
        </authorList>
    </citation>
    <scope>NUCLEOTIDE SEQUENCE [LARGE SCALE GENOMIC DNA]</scope>
    <source>
        <strain evidence="9">DSM 21154 / JCM 14090 / 6A8</strain>
    </source>
</reference>
<feature type="transmembrane region" description="Helical" evidence="7">
    <location>
        <begin position="147"/>
        <end position="173"/>
    </location>
</feature>
<evidence type="ECO:0000313" key="8">
    <source>
        <dbReference type="EMBL" id="ABS56741.1"/>
    </source>
</evidence>
<keyword evidence="5 7" id="KW-1133">Transmembrane helix</keyword>
<organism evidence="8 9">
    <name type="scientific">Methanoregula boonei (strain DSM 21154 / JCM 14090 / 6A8)</name>
    <dbReference type="NCBI Taxonomy" id="456442"/>
    <lineage>
        <taxon>Archaea</taxon>
        <taxon>Methanobacteriati</taxon>
        <taxon>Methanobacteriota</taxon>
        <taxon>Stenosarchaea group</taxon>
        <taxon>Methanomicrobia</taxon>
        <taxon>Methanomicrobiales</taxon>
        <taxon>Methanoregulaceae</taxon>
        <taxon>Methanoregula</taxon>
    </lineage>
</organism>
<evidence type="ECO:0000256" key="1">
    <source>
        <dbReference type="ARBA" id="ARBA00004651"/>
    </source>
</evidence>
<keyword evidence="2" id="KW-0813">Transport</keyword>
<keyword evidence="6 7" id="KW-0472">Membrane</keyword>
<evidence type="ECO:0000256" key="4">
    <source>
        <dbReference type="ARBA" id="ARBA00022692"/>
    </source>
</evidence>
<dbReference type="KEGG" id="mbn:Mboo_2227"/>
<dbReference type="STRING" id="456442.Mboo_2227"/>
<feature type="transmembrane region" description="Helical" evidence="7">
    <location>
        <begin position="43"/>
        <end position="63"/>
    </location>
</feature>
<protein>
    <recommendedName>
        <fullName evidence="7">Probable membrane transporter protein</fullName>
    </recommendedName>
</protein>
<evidence type="ECO:0000256" key="2">
    <source>
        <dbReference type="ARBA" id="ARBA00022448"/>
    </source>
</evidence>
<dbReference type="eggNOG" id="arCOG09610">
    <property type="taxonomic scope" value="Archaea"/>
</dbReference>
<evidence type="ECO:0000313" key="9">
    <source>
        <dbReference type="Proteomes" id="UP000002408"/>
    </source>
</evidence>
<evidence type="ECO:0000256" key="5">
    <source>
        <dbReference type="ARBA" id="ARBA00022989"/>
    </source>
</evidence>
<dbReference type="EMBL" id="CP000780">
    <property type="protein sequence ID" value="ABS56741.1"/>
    <property type="molecule type" value="Genomic_DNA"/>
</dbReference>
<proteinExistence type="inferred from homology"/>
<dbReference type="GO" id="GO:0005886">
    <property type="term" value="C:plasma membrane"/>
    <property type="evidence" value="ECO:0007669"/>
    <property type="project" value="UniProtKB-SubCell"/>
</dbReference>
<feature type="transmembrane region" description="Helical" evidence="7">
    <location>
        <begin position="75"/>
        <end position="95"/>
    </location>
</feature>
<keyword evidence="3 7" id="KW-1003">Cell membrane</keyword>
<name>A7IAI0_METB6</name>
<dbReference type="GeneID" id="5410162"/>
<dbReference type="Pfam" id="PF01925">
    <property type="entry name" value="TauE"/>
    <property type="match status" value="1"/>
</dbReference>
<dbReference type="OrthoDB" id="117761at2157"/>
<keyword evidence="9" id="KW-1185">Reference proteome</keyword>
<gene>
    <name evidence="8" type="ordered locus">Mboo_2227</name>
</gene>
<evidence type="ECO:0000256" key="3">
    <source>
        <dbReference type="ARBA" id="ARBA00022475"/>
    </source>
</evidence>
<keyword evidence="4 7" id="KW-0812">Transmembrane</keyword>
<comment type="subcellular location">
    <subcellularLocation>
        <location evidence="1 7">Cell membrane</location>
        <topology evidence="1 7">Multi-pass membrane protein</topology>
    </subcellularLocation>
</comment>
<dbReference type="Proteomes" id="UP000002408">
    <property type="component" value="Chromosome"/>
</dbReference>
<dbReference type="PANTHER" id="PTHR30269">
    <property type="entry name" value="TRANSMEMBRANE PROTEIN YFCA"/>
    <property type="match status" value="1"/>
</dbReference>
<dbReference type="HOGENOM" id="CLU_045498_7_0_2"/>
<comment type="similarity">
    <text evidence="7">Belongs to the 4-toluene sulfonate uptake permease (TSUP) (TC 2.A.102) family.</text>
</comment>